<sequence length="538" mass="59925">MSKKIFMLLVIIVIISLISSCSSITKETEMAKEEEKNGEQSLENIAPAESAADTTFAEKLRGSDSIYIQGEMNTEEYSDIEENSYKLSLENPLSTFSIDVDTASYSNVRRFLMDGKMPPEDAVRIEEMINYFTYDYPEPHGDAPFSVITKISKCPWNENHDLAMLALKGKEIETEEKIPSNLVFLIDVSGSMNQEDKLPLLKSAFKMLVNQLDEEDRVSVVVYSGAAGVVLDSTSGSEKDTIIDAIENLRAGGSTAGGEGIELAYKIAKENSIDNGNNRVILATDGDFNVGPSSDGELKRLIEEKRKDGVFLSILGFGTGNLKDSKAELLANKGNGNYSYIDNILEAKKVLVDEIGSTLFTIAKDVKIQVEFNPSKVKAYRLIGYENRLLNDEDFNDDKKDAGEIGAGHTVTAFYELIPSDSDEEVPGTDELKYQDSKVKDSDDIMYVKLRYKEPQGEKSKLIEFPVIEKEETEKTLQDFNFASAVAEFGMLLRDSQFKGNSSYDRVIEQAEKNRGKDIEGYRVEFIKMVKLAKELAK</sequence>
<dbReference type="InterPro" id="IPR021908">
    <property type="entry name" value="YfbK_C"/>
</dbReference>
<dbReference type="EMBL" id="FUZT01000005">
    <property type="protein sequence ID" value="SKC70794.1"/>
    <property type="molecule type" value="Genomic_DNA"/>
</dbReference>
<dbReference type="SUPFAM" id="SSF53300">
    <property type="entry name" value="vWA-like"/>
    <property type="match status" value="1"/>
</dbReference>
<dbReference type="Pfam" id="PF12034">
    <property type="entry name" value="YfbK_C"/>
    <property type="match status" value="1"/>
</dbReference>
<dbReference type="Gene3D" id="3.40.50.410">
    <property type="entry name" value="von Willebrand factor, type A domain"/>
    <property type="match status" value="1"/>
</dbReference>
<dbReference type="PROSITE" id="PS50234">
    <property type="entry name" value="VWFA"/>
    <property type="match status" value="1"/>
</dbReference>
<dbReference type="CDD" id="cd01465">
    <property type="entry name" value="vWA_subgroup"/>
    <property type="match status" value="1"/>
</dbReference>
<gene>
    <name evidence="2" type="ORF">SAMN02194393_02474</name>
</gene>
<dbReference type="RefSeq" id="WP_079492003.1">
    <property type="nucleotide sequence ID" value="NZ_FUZT01000005.1"/>
</dbReference>
<feature type="domain" description="VWFA" evidence="1">
    <location>
        <begin position="181"/>
        <end position="359"/>
    </location>
</feature>
<dbReference type="InterPro" id="IPR051266">
    <property type="entry name" value="CLCR"/>
</dbReference>
<dbReference type="STRING" id="36842.SAMN02194393_02474"/>
<evidence type="ECO:0000313" key="3">
    <source>
        <dbReference type="Proteomes" id="UP000190285"/>
    </source>
</evidence>
<keyword evidence="3" id="KW-1185">Reference proteome</keyword>
<dbReference type="InterPro" id="IPR036465">
    <property type="entry name" value="vWFA_dom_sf"/>
</dbReference>
<evidence type="ECO:0000259" key="1">
    <source>
        <dbReference type="PROSITE" id="PS50234"/>
    </source>
</evidence>
<dbReference type="AlphaFoldDB" id="A0A1T5L4D7"/>
<dbReference type="InterPro" id="IPR022156">
    <property type="entry name" value="Uncharacterised_YfbK_N"/>
</dbReference>
<dbReference type="InterPro" id="IPR002035">
    <property type="entry name" value="VWF_A"/>
</dbReference>
<protein>
    <submittedName>
        <fullName evidence="2">Ca-activated chloride channel family protein</fullName>
    </submittedName>
</protein>
<accession>A0A1T5L4D7</accession>
<dbReference type="PANTHER" id="PTHR10579">
    <property type="entry name" value="CALCIUM-ACTIVATED CHLORIDE CHANNEL REGULATOR"/>
    <property type="match status" value="1"/>
</dbReference>
<name>A0A1T5L4D7_9FIRM</name>
<proteinExistence type="predicted"/>
<reference evidence="2 3" key="1">
    <citation type="submission" date="2017-02" db="EMBL/GenBank/DDBJ databases">
        <authorList>
            <person name="Peterson S.W."/>
        </authorList>
    </citation>
    <scope>NUCLEOTIDE SEQUENCE [LARGE SCALE GENOMIC DNA]</scope>
    <source>
        <strain evidence="2 3">M1</strain>
    </source>
</reference>
<dbReference type="Pfam" id="PF00092">
    <property type="entry name" value="VWA"/>
    <property type="match status" value="1"/>
</dbReference>
<organism evidence="2 3">
    <name type="scientific">Maledivibacter halophilus</name>
    <dbReference type="NCBI Taxonomy" id="36842"/>
    <lineage>
        <taxon>Bacteria</taxon>
        <taxon>Bacillati</taxon>
        <taxon>Bacillota</taxon>
        <taxon>Clostridia</taxon>
        <taxon>Peptostreptococcales</taxon>
        <taxon>Caminicellaceae</taxon>
        <taxon>Maledivibacter</taxon>
    </lineage>
</organism>
<dbReference type="SMART" id="SM00327">
    <property type="entry name" value="VWA"/>
    <property type="match status" value="1"/>
</dbReference>
<dbReference type="Proteomes" id="UP000190285">
    <property type="component" value="Unassembled WGS sequence"/>
</dbReference>
<dbReference type="PANTHER" id="PTHR10579:SF43">
    <property type="entry name" value="ZINC FINGER (C3HC4-TYPE RING FINGER) FAMILY PROTEIN"/>
    <property type="match status" value="1"/>
</dbReference>
<dbReference type="Pfam" id="PF12450">
    <property type="entry name" value="vWF_A"/>
    <property type="match status" value="1"/>
</dbReference>
<evidence type="ECO:0000313" key="2">
    <source>
        <dbReference type="EMBL" id="SKC70794.1"/>
    </source>
</evidence>
<dbReference type="PROSITE" id="PS51257">
    <property type="entry name" value="PROKAR_LIPOPROTEIN"/>
    <property type="match status" value="1"/>
</dbReference>
<dbReference type="OrthoDB" id="9805121at2"/>